<comment type="caution">
    <text evidence="3">The sequence shown here is derived from an EMBL/GenBank/DDBJ whole genome shotgun (WGS) entry which is preliminary data.</text>
</comment>
<dbReference type="GO" id="GO:0016810">
    <property type="term" value="F:hydrolase activity, acting on carbon-nitrogen (but not peptide) bonds"/>
    <property type="evidence" value="ECO:0007669"/>
    <property type="project" value="InterPro"/>
</dbReference>
<sequence>MASQTTTPPTSSLLLKGGTLLLHDEHNHVVPTKSDLLIQNNLITKISPSISAPLQDPATRVLDCTAKIISPGFISTHAHLWQTQLKGLHPNHTLFQYLPCGCLAGSLYTTADLFWGQLSGAMESLDAGTTTVVDHAHLNLGPDYPRTAVQALATSGLRAVYCYAPSRRAVSFNPLQTREDVTDPAVLADWSALAAAAAAAAAARTQKEEANGDRSSSSSDRVSVGFAIDSLFLPTDKLKGIYAALRAGPHPAKIITSHAVGGPAFGKGRPYAVRILGEAGLLRPDVLLSHGTGLREEDVGVLREGGAFVSSTPNTEMQMGMEPVSMWRSMLEGRVGSLGVDCHSWGTSYMPTQMNLILQQRRVSRAQELGRLEEGLWPRRVEGTAEEAFNLGTIAGARAVGMEKEVGTLKEGYKADIVVFDGSSPGMLAAAAQDPVAAVVLHSSIRDVEVVIVDGIVRKEGGRLCDVRVEKPLEGLQEETVRAGRTISWREVAEETLKSRDAIREKTQKIDFGPAEETVMDSFHLNRATMVEN</sequence>
<evidence type="ECO:0000313" key="3">
    <source>
        <dbReference type="EMBL" id="KAF3763650.1"/>
    </source>
</evidence>
<accession>A0A9P4Y015</accession>
<protein>
    <recommendedName>
        <fullName evidence="2">Amidohydrolase-related domain-containing protein</fullName>
    </recommendedName>
</protein>
<dbReference type="Pfam" id="PF01979">
    <property type="entry name" value="Amidohydro_1"/>
    <property type="match status" value="1"/>
</dbReference>
<dbReference type="GeneID" id="63843406"/>
<dbReference type="SUPFAM" id="SSF51338">
    <property type="entry name" value="Composite domain of metallo-dependent hydrolases"/>
    <property type="match status" value="2"/>
</dbReference>
<dbReference type="Proteomes" id="UP000803844">
    <property type="component" value="Unassembled WGS sequence"/>
</dbReference>
<gene>
    <name evidence="3" type="ORF">M406DRAFT_94542</name>
</gene>
<evidence type="ECO:0000259" key="2">
    <source>
        <dbReference type="Pfam" id="PF01979"/>
    </source>
</evidence>
<proteinExistence type="predicted"/>
<reference evidence="3" key="1">
    <citation type="journal article" date="2020" name="Phytopathology">
        <title>Genome sequence of the chestnut blight fungus Cryphonectria parasitica EP155: A fundamental resource for an archetypical invasive plant pathogen.</title>
        <authorList>
            <person name="Crouch J.A."/>
            <person name="Dawe A."/>
            <person name="Aerts A."/>
            <person name="Barry K."/>
            <person name="Churchill A.C.L."/>
            <person name="Grimwood J."/>
            <person name="Hillman B."/>
            <person name="Milgroom M.G."/>
            <person name="Pangilinan J."/>
            <person name="Smith M."/>
            <person name="Salamov A."/>
            <person name="Schmutz J."/>
            <person name="Yadav J."/>
            <person name="Grigoriev I.V."/>
            <person name="Nuss D."/>
        </authorList>
    </citation>
    <scope>NUCLEOTIDE SEQUENCE</scope>
    <source>
        <strain evidence="3">EP155</strain>
    </source>
</reference>
<dbReference type="AlphaFoldDB" id="A0A9P4Y015"/>
<dbReference type="RefSeq" id="XP_040774611.1">
    <property type="nucleotide sequence ID" value="XM_040926277.1"/>
</dbReference>
<keyword evidence="4" id="KW-1185">Reference proteome</keyword>
<dbReference type="InterPro" id="IPR006680">
    <property type="entry name" value="Amidohydro-rel"/>
</dbReference>
<feature type="domain" description="Amidohydrolase-related" evidence="2">
    <location>
        <begin position="68"/>
        <end position="456"/>
    </location>
</feature>
<keyword evidence="1" id="KW-0378">Hydrolase</keyword>
<dbReference type="PANTHER" id="PTHR43794:SF11">
    <property type="entry name" value="AMIDOHYDROLASE-RELATED DOMAIN-CONTAINING PROTEIN"/>
    <property type="match status" value="1"/>
</dbReference>
<dbReference type="InterPro" id="IPR011059">
    <property type="entry name" value="Metal-dep_hydrolase_composite"/>
</dbReference>
<name>A0A9P4Y015_CRYP1</name>
<dbReference type="SUPFAM" id="SSF51556">
    <property type="entry name" value="Metallo-dependent hydrolases"/>
    <property type="match status" value="1"/>
</dbReference>
<dbReference type="PANTHER" id="PTHR43794">
    <property type="entry name" value="AMINOHYDROLASE SSNA-RELATED"/>
    <property type="match status" value="1"/>
</dbReference>
<dbReference type="OrthoDB" id="194468at2759"/>
<dbReference type="Gene3D" id="2.30.40.10">
    <property type="entry name" value="Urease, subunit C, domain 1"/>
    <property type="match status" value="1"/>
</dbReference>
<evidence type="ECO:0000256" key="1">
    <source>
        <dbReference type="ARBA" id="ARBA00022801"/>
    </source>
</evidence>
<organism evidence="3 4">
    <name type="scientific">Cryphonectria parasitica (strain ATCC 38755 / EP155)</name>
    <dbReference type="NCBI Taxonomy" id="660469"/>
    <lineage>
        <taxon>Eukaryota</taxon>
        <taxon>Fungi</taxon>
        <taxon>Dikarya</taxon>
        <taxon>Ascomycota</taxon>
        <taxon>Pezizomycotina</taxon>
        <taxon>Sordariomycetes</taxon>
        <taxon>Sordariomycetidae</taxon>
        <taxon>Diaporthales</taxon>
        <taxon>Cryphonectriaceae</taxon>
        <taxon>Cryphonectria-Endothia species complex</taxon>
        <taxon>Cryphonectria</taxon>
    </lineage>
</organism>
<dbReference type="InterPro" id="IPR032466">
    <property type="entry name" value="Metal_Hydrolase"/>
</dbReference>
<dbReference type="InterPro" id="IPR050287">
    <property type="entry name" value="MTA/SAH_deaminase"/>
</dbReference>
<evidence type="ECO:0000313" key="4">
    <source>
        <dbReference type="Proteomes" id="UP000803844"/>
    </source>
</evidence>
<dbReference type="Gene3D" id="3.20.20.140">
    <property type="entry name" value="Metal-dependent hydrolases"/>
    <property type="match status" value="1"/>
</dbReference>
<dbReference type="EMBL" id="MU032349">
    <property type="protein sequence ID" value="KAF3763650.1"/>
    <property type="molecule type" value="Genomic_DNA"/>
</dbReference>